<dbReference type="Pfam" id="PF00300">
    <property type="entry name" value="His_Phos_1"/>
    <property type="match status" value="1"/>
</dbReference>
<dbReference type="SUPFAM" id="SSF53254">
    <property type="entry name" value="Phosphoglycerate mutase-like"/>
    <property type="match status" value="1"/>
</dbReference>
<gene>
    <name evidence="2" type="ORF">C8N43_1854</name>
</gene>
<dbReference type="CDD" id="cd07067">
    <property type="entry name" value="HP_PGM_like"/>
    <property type="match status" value="1"/>
</dbReference>
<name>A0A2T6BM86_9RHOB</name>
<evidence type="ECO:0000313" key="3">
    <source>
        <dbReference type="Proteomes" id="UP000243978"/>
    </source>
</evidence>
<proteinExistence type="predicted"/>
<dbReference type="PANTHER" id="PTHR47623">
    <property type="entry name" value="OS09G0287300 PROTEIN"/>
    <property type="match status" value="1"/>
</dbReference>
<evidence type="ECO:0000256" key="1">
    <source>
        <dbReference type="PIRSR" id="PIRSR613078-2"/>
    </source>
</evidence>
<feature type="binding site" evidence="1">
    <location>
        <position position="57"/>
    </location>
    <ligand>
        <name>substrate</name>
    </ligand>
</feature>
<dbReference type="Gene3D" id="3.40.50.1240">
    <property type="entry name" value="Phosphoglycerate mutase-like"/>
    <property type="match status" value="1"/>
</dbReference>
<comment type="caution">
    <text evidence="2">The sequence shown here is derived from an EMBL/GenBank/DDBJ whole genome shotgun (WGS) entry which is preliminary data.</text>
</comment>
<dbReference type="Proteomes" id="UP000243978">
    <property type="component" value="Unassembled WGS sequence"/>
</dbReference>
<dbReference type="PANTHER" id="PTHR47623:SF1">
    <property type="entry name" value="OS09G0287300 PROTEIN"/>
    <property type="match status" value="1"/>
</dbReference>
<dbReference type="InterPro" id="IPR029033">
    <property type="entry name" value="His_PPase_superfam"/>
</dbReference>
<dbReference type="AlphaFoldDB" id="A0A2T6BM86"/>
<organism evidence="2 3">
    <name type="scientific">Litoreibacter ponti</name>
    <dbReference type="NCBI Taxonomy" id="1510457"/>
    <lineage>
        <taxon>Bacteria</taxon>
        <taxon>Pseudomonadati</taxon>
        <taxon>Pseudomonadota</taxon>
        <taxon>Alphaproteobacteria</taxon>
        <taxon>Rhodobacterales</taxon>
        <taxon>Roseobacteraceae</taxon>
        <taxon>Litoreibacter</taxon>
    </lineage>
</organism>
<protein>
    <submittedName>
        <fullName evidence="2">Phosphohistidine phosphatase</fullName>
    </submittedName>
</protein>
<dbReference type="InterPro" id="IPR013078">
    <property type="entry name" value="His_Pase_superF_clade-1"/>
</dbReference>
<evidence type="ECO:0000313" key="2">
    <source>
        <dbReference type="EMBL" id="PTX57188.1"/>
    </source>
</evidence>
<dbReference type="RefSeq" id="WP_158269954.1">
    <property type="nucleotide sequence ID" value="NZ_QBKS01000001.1"/>
</dbReference>
<keyword evidence="3" id="KW-1185">Reference proteome</keyword>
<accession>A0A2T6BM86</accession>
<dbReference type="EMBL" id="QBKS01000001">
    <property type="protein sequence ID" value="PTX57188.1"/>
    <property type="molecule type" value="Genomic_DNA"/>
</dbReference>
<sequence>MKLILTRHAKSSWDDLSLDDHDRPLNERGRAAATRMGGWISGRRHTPAHVLCSTAERAQETCALMCEQMDPTPQVIHTPELYHASPDTILAQIKRAPAGDLMVVGHNPGMCEMARMIVDVPPNHDRFAVYPTTATLIAEFSGDSWADLSFGTARVIQFIVPRELKELQTA</sequence>
<dbReference type="OrthoDB" id="9810154at2"/>
<reference evidence="2 3" key="1">
    <citation type="submission" date="2018-04" db="EMBL/GenBank/DDBJ databases">
        <title>Genomic Encyclopedia of Archaeal and Bacterial Type Strains, Phase II (KMG-II): from individual species to whole genera.</title>
        <authorList>
            <person name="Goeker M."/>
        </authorList>
    </citation>
    <scope>NUCLEOTIDE SEQUENCE [LARGE SCALE GENOMIC DNA]</scope>
    <source>
        <strain evidence="2 3">DSM 100977</strain>
    </source>
</reference>
<dbReference type="SMART" id="SM00855">
    <property type="entry name" value="PGAM"/>
    <property type="match status" value="1"/>
</dbReference>